<evidence type="ECO:0000256" key="1">
    <source>
        <dbReference type="SAM" id="MobiDB-lite"/>
    </source>
</evidence>
<gene>
    <name evidence="3" type="primary">LOC139080764</name>
</gene>
<feature type="compositionally biased region" description="Pro residues" evidence="1">
    <location>
        <begin position="33"/>
        <end position="45"/>
    </location>
</feature>
<evidence type="ECO:0000313" key="2">
    <source>
        <dbReference type="Proteomes" id="UP001652662"/>
    </source>
</evidence>
<proteinExistence type="predicted"/>
<evidence type="ECO:0000313" key="3">
    <source>
        <dbReference type="RefSeq" id="XP_070459048.1"/>
    </source>
</evidence>
<dbReference type="Proteomes" id="UP001652662">
    <property type="component" value="Chromosome 32"/>
</dbReference>
<name>A0ABM4N280_EQUPR</name>
<dbReference type="RefSeq" id="XP_070459048.1">
    <property type="nucleotide sequence ID" value="XM_070602947.1"/>
</dbReference>
<feature type="region of interest" description="Disordered" evidence="1">
    <location>
        <begin position="1"/>
        <end position="53"/>
    </location>
</feature>
<dbReference type="GeneID" id="139080764"/>
<organism evidence="2 3">
    <name type="scientific">Equus przewalskii</name>
    <name type="common">Przewalski's horse</name>
    <name type="synonym">Equus caballus przewalskii</name>
    <dbReference type="NCBI Taxonomy" id="9798"/>
    <lineage>
        <taxon>Eukaryota</taxon>
        <taxon>Metazoa</taxon>
        <taxon>Chordata</taxon>
        <taxon>Craniata</taxon>
        <taxon>Vertebrata</taxon>
        <taxon>Euteleostomi</taxon>
        <taxon>Mammalia</taxon>
        <taxon>Eutheria</taxon>
        <taxon>Laurasiatheria</taxon>
        <taxon>Perissodactyla</taxon>
        <taxon>Equidae</taxon>
        <taxon>Equus</taxon>
    </lineage>
</organism>
<keyword evidence="2" id="KW-1185">Reference proteome</keyword>
<reference evidence="3" key="1">
    <citation type="submission" date="2025-08" db="UniProtKB">
        <authorList>
            <consortium name="RefSeq"/>
        </authorList>
    </citation>
    <scope>IDENTIFICATION</scope>
    <source>
        <tissue evidence="3">Blood</tissue>
    </source>
</reference>
<sequence>MSLLVSVHLPAPDSSEGTGGARSEQKVYGFPSSPHPAAAPPPPPCSWLASGPPRWSQPSLRGFGRTHPALGLPPPAPPLLIFSGLKPAGQERSPGLRQSMLVAARLSRSRWGGGPRTVPGAPGQFSARGSGTLRIDRGCGEGTEELAAALSPDAVCRCGGVCRLEPQEMRVTLKFLPAATPKDAGDAQIPLCCQLQGTLETGVWKRGRQRTHRATFPSPLPYIHYLYPNQSLQAESLRSRN</sequence>
<accession>A0ABM4N280</accession>
<protein>
    <submittedName>
        <fullName evidence="3">Uncharacterized protein isoform X2</fullName>
    </submittedName>
</protein>